<evidence type="ECO:0000256" key="1">
    <source>
        <dbReference type="SAM" id="Coils"/>
    </source>
</evidence>
<keyword evidence="1" id="KW-0175">Coiled coil</keyword>
<dbReference type="Proteomes" id="UP000297245">
    <property type="component" value="Unassembled WGS sequence"/>
</dbReference>
<keyword evidence="3" id="KW-1185">Reference proteome</keyword>
<feature type="coiled-coil region" evidence="1">
    <location>
        <begin position="50"/>
        <end position="84"/>
    </location>
</feature>
<gene>
    <name evidence="2" type="ORF">K435DRAFT_655997</name>
</gene>
<dbReference type="OrthoDB" id="3266451at2759"/>
<evidence type="ECO:0000313" key="2">
    <source>
        <dbReference type="EMBL" id="THV01070.1"/>
    </source>
</evidence>
<sequence>MSFSSSTVLCDRCHATLVVGGPSLPPVAQERLRNHDVPSDTETSRITALIDQTELDINRYESEIAKLEDTLATLRARRHELKRYQGEYKTLLSPVRRLPIDILLEIFSAVCSESGGLYMPKTRKVLGQPKDHYIITATTLVLSQICSFWRGVVENSPRLWSTLAVNLALVTDSTKGDGIQALVDLYLIRSSSFPLSLDI</sequence>
<accession>A0A4S8MEQ4</accession>
<dbReference type="EMBL" id="ML179095">
    <property type="protein sequence ID" value="THV01070.1"/>
    <property type="molecule type" value="Genomic_DNA"/>
</dbReference>
<feature type="non-terminal residue" evidence="2">
    <location>
        <position position="199"/>
    </location>
</feature>
<protein>
    <submittedName>
        <fullName evidence="2">Uncharacterized protein</fullName>
    </submittedName>
</protein>
<reference evidence="2 3" key="1">
    <citation type="journal article" date="2019" name="Nat. Ecol. Evol.">
        <title>Megaphylogeny resolves global patterns of mushroom evolution.</title>
        <authorList>
            <person name="Varga T."/>
            <person name="Krizsan K."/>
            <person name="Foldi C."/>
            <person name="Dima B."/>
            <person name="Sanchez-Garcia M."/>
            <person name="Sanchez-Ramirez S."/>
            <person name="Szollosi G.J."/>
            <person name="Szarkandi J.G."/>
            <person name="Papp V."/>
            <person name="Albert L."/>
            <person name="Andreopoulos W."/>
            <person name="Angelini C."/>
            <person name="Antonin V."/>
            <person name="Barry K.W."/>
            <person name="Bougher N.L."/>
            <person name="Buchanan P."/>
            <person name="Buyck B."/>
            <person name="Bense V."/>
            <person name="Catcheside P."/>
            <person name="Chovatia M."/>
            <person name="Cooper J."/>
            <person name="Damon W."/>
            <person name="Desjardin D."/>
            <person name="Finy P."/>
            <person name="Geml J."/>
            <person name="Haridas S."/>
            <person name="Hughes K."/>
            <person name="Justo A."/>
            <person name="Karasinski D."/>
            <person name="Kautmanova I."/>
            <person name="Kiss B."/>
            <person name="Kocsube S."/>
            <person name="Kotiranta H."/>
            <person name="LaButti K.M."/>
            <person name="Lechner B.E."/>
            <person name="Liimatainen K."/>
            <person name="Lipzen A."/>
            <person name="Lukacs Z."/>
            <person name="Mihaltcheva S."/>
            <person name="Morgado L.N."/>
            <person name="Niskanen T."/>
            <person name="Noordeloos M.E."/>
            <person name="Ohm R.A."/>
            <person name="Ortiz-Santana B."/>
            <person name="Ovrebo C."/>
            <person name="Racz N."/>
            <person name="Riley R."/>
            <person name="Savchenko A."/>
            <person name="Shiryaev A."/>
            <person name="Soop K."/>
            <person name="Spirin V."/>
            <person name="Szebenyi C."/>
            <person name="Tomsovsky M."/>
            <person name="Tulloss R.E."/>
            <person name="Uehling J."/>
            <person name="Grigoriev I.V."/>
            <person name="Vagvolgyi C."/>
            <person name="Papp T."/>
            <person name="Martin F.M."/>
            <person name="Miettinen O."/>
            <person name="Hibbett D.S."/>
            <person name="Nagy L.G."/>
        </authorList>
    </citation>
    <scope>NUCLEOTIDE SEQUENCE [LARGE SCALE GENOMIC DNA]</scope>
    <source>
        <strain evidence="2 3">CBS 962.96</strain>
    </source>
</reference>
<proteinExistence type="predicted"/>
<name>A0A4S8MEQ4_DENBC</name>
<dbReference type="AlphaFoldDB" id="A0A4S8MEQ4"/>
<organism evidence="2 3">
    <name type="scientific">Dendrothele bispora (strain CBS 962.96)</name>
    <dbReference type="NCBI Taxonomy" id="1314807"/>
    <lineage>
        <taxon>Eukaryota</taxon>
        <taxon>Fungi</taxon>
        <taxon>Dikarya</taxon>
        <taxon>Basidiomycota</taxon>
        <taxon>Agaricomycotina</taxon>
        <taxon>Agaricomycetes</taxon>
        <taxon>Agaricomycetidae</taxon>
        <taxon>Agaricales</taxon>
        <taxon>Agaricales incertae sedis</taxon>
        <taxon>Dendrothele</taxon>
    </lineage>
</organism>
<evidence type="ECO:0000313" key="3">
    <source>
        <dbReference type="Proteomes" id="UP000297245"/>
    </source>
</evidence>